<dbReference type="SUPFAM" id="SSF51306">
    <property type="entry name" value="LexA/Signal peptidase"/>
    <property type="match status" value="1"/>
</dbReference>
<dbReference type="GO" id="GO:0006627">
    <property type="term" value="P:protein processing involved in protein targeting to mitochondrion"/>
    <property type="evidence" value="ECO:0007669"/>
    <property type="project" value="InterPro"/>
</dbReference>
<gene>
    <name evidence="14" type="ORF">QE152_g22224</name>
</gene>
<proteinExistence type="inferred from homology"/>
<accession>A0AAW1KMN7</accession>
<dbReference type="PANTHER" id="PTHR46041">
    <property type="entry name" value="MITOCHONDRIAL INNER MEMBRANE PROTEASE SUBUNIT 2"/>
    <property type="match status" value="1"/>
</dbReference>
<evidence type="ECO:0000256" key="8">
    <source>
        <dbReference type="ARBA" id="ARBA00022989"/>
    </source>
</evidence>
<evidence type="ECO:0000256" key="6">
    <source>
        <dbReference type="ARBA" id="ARBA00022792"/>
    </source>
</evidence>
<feature type="domain" description="Peptidase S26" evidence="13">
    <location>
        <begin position="5"/>
        <end position="92"/>
    </location>
</feature>
<dbReference type="GO" id="GO:0006465">
    <property type="term" value="P:signal peptide processing"/>
    <property type="evidence" value="ECO:0007669"/>
    <property type="project" value="InterPro"/>
</dbReference>
<dbReference type="EC" id="3.4.21.-" evidence="12"/>
<comment type="subcellular location">
    <subcellularLocation>
        <location evidence="1">Mitochondrion inner membrane</location>
        <topology evidence="1">Single-pass membrane protein</topology>
    </subcellularLocation>
</comment>
<name>A0AAW1KMN7_POPJA</name>
<comment type="caution">
    <text evidence="14">The sequence shown here is derived from an EMBL/GenBank/DDBJ whole genome shotgun (WGS) entry which is preliminary data.</text>
</comment>
<dbReference type="PRINTS" id="PR00727">
    <property type="entry name" value="LEADERPTASE"/>
</dbReference>
<dbReference type="PANTHER" id="PTHR46041:SF2">
    <property type="entry name" value="MITOCHONDRIAL INNER MEMBRANE PROTEASE SUBUNIT 2"/>
    <property type="match status" value="1"/>
</dbReference>
<evidence type="ECO:0000256" key="3">
    <source>
        <dbReference type="ARBA" id="ARBA00011805"/>
    </source>
</evidence>
<dbReference type="InterPro" id="IPR036286">
    <property type="entry name" value="LexA/Signal_pep-like_sf"/>
</dbReference>
<dbReference type="AlphaFoldDB" id="A0AAW1KMN7"/>
<dbReference type="Proteomes" id="UP001458880">
    <property type="component" value="Unassembled WGS sequence"/>
</dbReference>
<dbReference type="GO" id="GO:0042720">
    <property type="term" value="C:mitochondrial inner membrane peptidase complex"/>
    <property type="evidence" value="ECO:0007669"/>
    <property type="project" value="InterPro"/>
</dbReference>
<dbReference type="Gene3D" id="2.10.109.10">
    <property type="entry name" value="Umud Fragment, subunit A"/>
    <property type="match status" value="1"/>
</dbReference>
<dbReference type="EMBL" id="JASPKY010000213">
    <property type="protein sequence ID" value="KAK9720125.1"/>
    <property type="molecule type" value="Genomic_DNA"/>
</dbReference>
<evidence type="ECO:0000256" key="4">
    <source>
        <dbReference type="ARBA" id="ARBA00022670"/>
    </source>
</evidence>
<dbReference type="InterPro" id="IPR037730">
    <property type="entry name" value="IMP2"/>
</dbReference>
<feature type="domain" description="Peptidase S26" evidence="13">
    <location>
        <begin position="102"/>
        <end position="141"/>
    </location>
</feature>
<evidence type="ECO:0000256" key="11">
    <source>
        <dbReference type="PIRSR" id="PIRSR600223-1"/>
    </source>
</evidence>
<keyword evidence="4 12" id="KW-0645">Protease</keyword>
<reference evidence="14 15" key="1">
    <citation type="journal article" date="2024" name="BMC Genomics">
        <title>De novo assembly and annotation of Popillia japonica's genome with initial clues to its potential as an invasive pest.</title>
        <authorList>
            <person name="Cucini C."/>
            <person name="Boschi S."/>
            <person name="Funari R."/>
            <person name="Cardaioli E."/>
            <person name="Iannotti N."/>
            <person name="Marturano G."/>
            <person name="Paoli F."/>
            <person name="Bruttini M."/>
            <person name="Carapelli A."/>
            <person name="Frati F."/>
            <person name="Nardi F."/>
        </authorList>
    </citation>
    <scope>NUCLEOTIDE SEQUENCE [LARGE SCALE GENOMIC DNA]</scope>
    <source>
        <strain evidence="14">DMR45628</strain>
    </source>
</reference>
<evidence type="ECO:0000259" key="13">
    <source>
        <dbReference type="Pfam" id="PF10502"/>
    </source>
</evidence>
<keyword evidence="7 12" id="KW-0378">Hydrolase</keyword>
<dbReference type="InterPro" id="IPR000223">
    <property type="entry name" value="Pept_S26A_signal_pept_1"/>
</dbReference>
<dbReference type="NCBIfam" id="TIGR02227">
    <property type="entry name" value="sigpep_I_bact"/>
    <property type="match status" value="1"/>
</dbReference>
<keyword evidence="15" id="KW-1185">Reference proteome</keyword>
<evidence type="ECO:0000313" key="15">
    <source>
        <dbReference type="Proteomes" id="UP001458880"/>
    </source>
</evidence>
<dbReference type="InterPro" id="IPR019533">
    <property type="entry name" value="Peptidase_S26"/>
</dbReference>
<comment type="subunit">
    <text evidence="3">Heterodimer of 2 subunits, IMMPL1 and IMMPL2.</text>
</comment>
<dbReference type="FunFam" id="2.10.109.10:FF:000005">
    <property type="entry name" value="Mitochondrial inner membrane protease subunit"/>
    <property type="match status" value="1"/>
</dbReference>
<evidence type="ECO:0000256" key="7">
    <source>
        <dbReference type="ARBA" id="ARBA00022801"/>
    </source>
</evidence>
<keyword evidence="6 12" id="KW-0999">Mitochondrion inner membrane</keyword>
<evidence type="ECO:0000256" key="2">
    <source>
        <dbReference type="ARBA" id="ARBA00007066"/>
    </source>
</evidence>
<keyword evidence="10" id="KW-0472">Membrane</keyword>
<evidence type="ECO:0000256" key="1">
    <source>
        <dbReference type="ARBA" id="ARBA00004434"/>
    </source>
</evidence>
<sequence length="168" mass="18693">MKIPNFVKSIIVGVPIGITILDTIGYVARVDGISMQPALNPNKDVTDYVFLNRWAVRSHEVTRGDIISLKSPKDPDQRIIKRIVGLEGDIVATIGYKSAIVRVPEGHCWVEGDHTGHSMDSNNFGPVSIGLVTAKATYIVWPPSRWQNIKSYLPNQRKPLNLTSRYIS</sequence>
<evidence type="ECO:0000256" key="10">
    <source>
        <dbReference type="ARBA" id="ARBA00023136"/>
    </source>
</evidence>
<dbReference type="CDD" id="cd06530">
    <property type="entry name" value="S26_SPase_I"/>
    <property type="match status" value="1"/>
</dbReference>
<feature type="active site" evidence="11">
    <location>
        <position position="34"/>
    </location>
</feature>
<evidence type="ECO:0000256" key="5">
    <source>
        <dbReference type="ARBA" id="ARBA00022692"/>
    </source>
</evidence>
<evidence type="ECO:0000256" key="12">
    <source>
        <dbReference type="RuleBase" id="RU362041"/>
    </source>
</evidence>
<dbReference type="GO" id="GO:0004252">
    <property type="term" value="F:serine-type endopeptidase activity"/>
    <property type="evidence" value="ECO:0007669"/>
    <property type="project" value="InterPro"/>
</dbReference>
<keyword evidence="8" id="KW-1133">Transmembrane helix</keyword>
<evidence type="ECO:0000256" key="9">
    <source>
        <dbReference type="ARBA" id="ARBA00023128"/>
    </source>
</evidence>
<feature type="active site" evidence="11">
    <location>
        <position position="81"/>
    </location>
</feature>
<protein>
    <recommendedName>
        <fullName evidence="12">Mitochondrial inner membrane protease subunit</fullName>
        <ecNumber evidence="12">3.4.21.-</ecNumber>
    </recommendedName>
</protein>
<dbReference type="Pfam" id="PF10502">
    <property type="entry name" value="Peptidase_S26"/>
    <property type="match status" value="2"/>
</dbReference>
<evidence type="ECO:0000313" key="14">
    <source>
        <dbReference type="EMBL" id="KAK9720125.1"/>
    </source>
</evidence>
<comment type="similarity">
    <text evidence="2">Belongs to the peptidase S26 family. IMP2 subfamily.</text>
</comment>
<organism evidence="14 15">
    <name type="scientific">Popillia japonica</name>
    <name type="common">Japanese beetle</name>
    <dbReference type="NCBI Taxonomy" id="7064"/>
    <lineage>
        <taxon>Eukaryota</taxon>
        <taxon>Metazoa</taxon>
        <taxon>Ecdysozoa</taxon>
        <taxon>Arthropoda</taxon>
        <taxon>Hexapoda</taxon>
        <taxon>Insecta</taxon>
        <taxon>Pterygota</taxon>
        <taxon>Neoptera</taxon>
        <taxon>Endopterygota</taxon>
        <taxon>Coleoptera</taxon>
        <taxon>Polyphaga</taxon>
        <taxon>Scarabaeiformia</taxon>
        <taxon>Scarabaeidae</taxon>
        <taxon>Rutelinae</taxon>
        <taxon>Popillia</taxon>
    </lineage>
</organism>
<keyword evidence="5" id="KW-0812">Transmembrane</keyword>
<keyword evidence="9 12" id="KW-0496">Mitochondrion</keyword>